<feature type="compositionally biased region" description="Basic residues" evidence="6">
    <location>
        <begin position="1"/>
        <end position="10"/>
    </location>
</feature>
<dbReference type="PANTHER" id="PTHR16056:SF2">
    <property type="entry name" value="TESTIS-EXPRESSED PROTEIN 10"/>
    <property type="match status" value="1"/>
</dbReference>
<reference evidence="8" key="1">
    <citation type="journal article" date="2020" name="Stud. Mycol.">
        <title>101 Dothideomycetes genomes: a test case for predicting lifestyles and emergence of pathogens.</title>
        <authorList>
            <person name="Haridas S."/>
            <person name="Albert R."/>
            <person name="Binder M."/>
            <person name="Bloem J."/>
            <person name="Labutti K."/>
            <person name="Salamov A."/>
            <person name="Andreopoulos B."/>
            <person name="Baker S."/>
            <person name="Barry K."/>
            <person name="Bills G."/>
            <person name="Bluhm B."/>
            <person name="Cannon C."/>
            <person name="Castanera R."/>
            <person name="Culley D."/>
            <person name="Daum C."/>
            <person name="Ezra D."/>
            <person name="Gonzalez J."/>
            <person name="Henrissat B."/>
            <person name="Kuo A."/>
            <person name="Liang C."/>
            <person name="Lipzen A."/>
            <person name="Lutzoni F."/>
            <person name="Magnuson J."/>
            <person name="Mondo S."/>
            <person name="Nolan M."/>
            <person name="Ohm R."/>
            <person name="Pangilinan J."/>
            <person name="Park H.-J."/>
            <person name="Ramirez L."/>
            <person name="Alfaro M."/>
            <person name="Sun H."/>
            <person name="Tritt A."/>
            <person name="Yoshinaga Y."/>
            <person name="Zwiers L.-H."/>
            <person name="Turgeon B."/>
            <person name="Goodwin S."/>
            <person name="Spatafora J."/>
            <person name="Crous P."/>
            <person name="Grigoriev I."/>
        </authorList>
    </citation>
    <scope>NUCLEOTIDE SEQUENCE</scope>
    <source>
        <strain evidence="8">CBS 262.69</strain>
    </source>
</reference>
<comment type="subunit">
    <text evidence="5">Component of the RIX1 complex.</text>
</comment>
<dbReference type="GO" id="GO:0006364">
    <property type="term" value="P:rRNA processing"/>
    <property type="evidence" value="ECO:0007669"/>
    <property type="project" value="UniProtKB-UniRule"/>
</dbReference>
<keyword evidence="5" id="KW-0690">Ribosome biogenesis</keyword>
<evidence type="ECO:0000313" key="9">
    <source>
        <dbReference type="Proteomes" id="UP000799640"/>
    </source>
</evidence>
<dbReference type="AlphaFoldDB" id="A0A6G1I4K4"/>
<comment type="function">
    <text evidence="1 5">Component of the RIX1 complex required for processing of ITS2 sequences from 35S pre-rRNA.</text>
</comment>
<dbReference type="Proteomes" id="UP000799640">
    <property type="component" value="Unassembled WGS sequence"/>
</dbReference>
<dbReference type="EMBL" id="ML996690">
    <property type="protein sequence ID" value="KAF2403233.1"/>
    <property type="molecule type" value="Genomic_DNA"/>
</dbReference>
<organism evidence="8 9">
    <name type="scientific">Trichodelitschia bisporula</name>
    <dbReference type="NCBI Taxonomy" id="703511"/>
    <lineage>
        <taxon>Eukaryota</taxon>
        <taxon>Fungi</taxon>
        <taxon>Dikarya</taxon>
        <taxon>Ascomycota</taxon>
        <taxon>Pezizomycotina</taxon>
        <taxon>Dothideomycetes</taxon>
        <taxon>Dothideomycetes incertae sedis</taxon>
        <taxon>Phaeotrichales</taxon>
        <taxon>Phaeotrichaceae</taxon>
        <taxon>Trichodelitschia</taxon>
    </lineage>
</organism>
<dbReference type="GO" id="GO:0005634">
    <property type="term" value="C:nucleus"/>
    <property type="evidence" value="ECO:0007669"/>
    <property type="project" value="UniProtKB-SubCell"/>
</dbReference>
<evidence type="ECO:0000256" key="2">
    <source>
        <dbReference type="ARBA" id="ARBA00004123"/>
    </source>
</evidence>
<keyword evidence="9" id="KW-1185">Reference proteome</keyword>
<evidence type="ECO:0000259" key="7">
    <source>
        <dbReference type="Pfam" id="PF12333"/>
    </source>
</evidence>
<accession>A0A6G1I4K4</accession>
<comment type="similarity">
    <text evidence="3 5">Belongs to the IPI1/TEX10 family.</text>
</comment>
<feature type="domain" description="Pre-rRNA-processing protein Ipi1 N-terminal" evidence="7">
    <location>
        <begin position="128"/>
        <end position="229"/>
    </location>
</feature>
<dbReference type="PANTHER" id="PTHR16056">
    <property type="entry name" value="REGULATOR OF MICROTUBULE DYNAMICS PROTEIN"/>
    <property type="match status" value="1"/>
</dbReference>
<evidence type="ECO:0000256" key="6">
    <source>
        <dbReference type="SAM" id="MobiDB-lite"/>
    </source>
</evidence>
<dbReference type="InterPro" id="IPR011989">
    <property type="entry name" value="ARM-like"/>
</dbReference>
<comment type="subcellular location">
    <subcellularLocation>
        <location evidence="2 5">Nucleus</location>
    </subcellularLocation>
</comment>
<evidence type="ECO:0000313" key="8">
    <source>
        <dbReference type="EMBL" id="KAF2403233.1"/>
    </source>
</evidence>
<dbReference type="InterPro" id="IPR024679">
    <property type="entry name" value="Ipi1_N"/>
</dbReference>
<name>A0A6G1I4K4_9PEZI</name>
<evidence type="ECO:0000256" key="4">
    <source>
        <dbReference type="ARBA" id="ARBA00023242"/>
    </source>
</evidence>
<keyword evidence="5" id="KW-0698">rRNA processing</keyword>
<dbReference type="OrthoDB" id="361362at2759"/>
<feature type="compositionally biased region" description="Basic residues" evidence="6">
    <location>
        <begin position="18"/>
        <end position="27"/>
    </location>
</feature>
<feature type="region of interest" description="Disordered" evidence="6">
    <location>
        <begin position="1"/>
        <end position="27"/>
    </location>
</feature>
<dbReference type="InterPro" id="IPR016024">
    <property type="entry name" value="ARM-type_fold"/>
</dbReference>
<dbReference type="GO" id="GO:0120330">
    <property type="term" value="C:rixosome complex"/>
    <property type="evidence" value="ECO:0007669"/>
    <property type="project" value="UniProtKB-UniRule"/>
</dbReference>
<proteinExistence type="inferred from homology"/>
<keyword evidence="4 5" id="KW-0539">Nucleus</keyword>
<evidence type="ECO:0000256" key="5">
    <source>
        <dbReference type="RuleBase" id="RU368021"/>
    </source>
</evidence>
<sequence length="339" mass="36250">MAKSAKAKKEKQKDFQKTKLKVGKVKPKPANFTDTSFKARSVAILHQSLSSSAPSIVSQFQHHLNLLSHKSDSQRRESLAYLTAALHGHVPPVPVSLILPKIQPLIRDPSAAVRSQLLKFLSALPPADITPHAEPFLLHVRAGMTHLSAAIRLSSLDILEWLLNTAGSAVVSCPGGWLKTLRCFFGLLAWEDASVAAPQAWKATAATAGKNDADLKLLARQLQVLTALLECGLREPVAAPDAARAAALRLALDFPLCDAAAHGLRGHASNPFAYLNIFGAAHDDESRECSTVDERRDVFSDQGLLRAARAGLERVKREGGGVGRAAIGVEKALGVFASA</sequence>
<dbReference type="Pfam" id="PF12333">
    <property type="entry name" value="Ipi1_N"/>
    <property type="match status" value="1"/>
</dbReference>
<evidence type="ECO:0000256" key="3">
    <source>
        <dbReference type="ARBA" id="ARBA00006427"/>
    </source>
</evidence>
<evidence type="ECO:0000256" key="1">
    <source>
        <dbReference type="ARBA" id="ARBA00002355"/>
    </source>
</evidence>
<protein>
    <recommendedName>
        <fullName evidence="5">Pre-rRNA-processing protein</fullName>
    </recommendedName>
</protein>
<dbReference type="SUPFAM" id="SSF48371">
    <property type="entry name" value="ARM repeat"/>
    <property type="match status" value="1"/>
</dbReference>
<dbReference type="Gene3D" id="1.25.10.10">
    <property type="entry name" value="Leucine-rich Repeat Variant"/>
    <property type="match status" value="1"/>
</dbReference>
<gene>
    <name evidence="8" type="ORF">EJ06DRAFT_323812</name>
</gene>